<dbReference type="EMBL" id="KF730702">
    <property type="protein sequence ID" value="AHD24759.1"/>
    <property type="molecule type" value="mRNA"/>
</dbReference>
<evidence type="ECO:0000256" key="1">
    <source>
        <dbReference type="SAM" id="Phobius"/>
    </source>
</evidence>
<protein>
    <submittedName>
        <fullName evidence="2">X1.D.H1.3</fullName>
    </submittedName>
</protein>
<evidence type="ECO:0000313" key="2">
    <source>
        <dbReference type="EMBL" id="AHD24759.1"/>
    </source>
</evidence>
<keyword evidence="1" id="KW-1133">Transmembrane helix</keyword>
<name>V9XRV2_SCHMD</name>
<proteinExistence type="evidence at transcript level"/>
<dbReference type="AlphaFoldDB" id="V9XRV2"/>
<sequence length="79" mass="9512">MFNIFAEALKMINIFVLIVLIYSIFPDFIFIETIAMSNFPRRYIWNPWFFGSNRIRNPPIKIHKTPETEDFTIDVFRHG</sequence>
<accession>V9XRV2</accession>
<organism evidence="2">
    <name type="scientific">Schmidtea mediterranea</name>
    <name type="common">Freshwater planarian flatworm</name>
    <dbReference type="NCBI Taxonomy" id="79327"/>
    <lineage>
        <taxon>Eukaryota</taxon>
        <taxon>Metazoa</taxon>
        <taxon>Spiralia</taxon>
        <taxon>Lophotrochozoa</taxon>
        <taxon>Platyhelminthes</taxon>
        <taxon>Rhabditophora</taxon>
        <taxon>Seriata</taxon>
        <taxon>Tricladida</taxon>
        <taxon>Continenticola</taxon>
        <taxon>Geoplanoidea</taxon>
        <taxon>Dugesiidae</taxon>
        <taxon>Schmidtea</taxon>
    </lineage>
</organism>
<keyword evidence="1" id="KW-0812">Transmembrane</keyword>
<feature type="transmembrane region" description="Helical" evidence="1">
    <location>
        <begin position="12"/>
        <end position="35"/>
    </location>
</feature>
<reference evidence="2" key="1">
    <citation type="submission" date="2013-10" db="EMBL/GenBank/DDBJ databases">
        <title>Expression cloning of novel planarian secreted proteins by a yeast-based Signal Sequence Trap screen.</title>
        <authorList>
            <person name="Rossi A."/>
        </authorList>
    </citation>
    <scope>NUCLEOTIDE SEQUENCE</scope>
</reference>
<keyword evidence="1" id="KW-0472">Membrane</keyword>